<keyword evidence="6" id="KW-0496">Mitochondrion</keyword>
<dbReference type="RefSeq" id="XP_043009107.1">
    <property type="nucleotide sequence ID" value="XM_043153822.1"/>
</dbReference>
<feature type="domain" description="Mitochondrial outer membrane transport complex Sam37/metaxin N-terminal" evidence="9">
    <location>
        <begin position="24"/>
        <end position="143"/>
    </location>
</feature>
<keyword evidence="5" id="KW-0653">Protein transport</keyword>
<accession>A0A9P7RZN1</accession>
<dbReference type="InterPro" id="IPR036282">
    <property type="entry name" value="Glutathione-S-Trfase_C_sf"/>
</dbReference>
<dbReference type="Pfam" id="PF10568">
    <property type="entry name" value="Tom37"/>
    <property type="match status" value="1"/>
</dbReference>
<feature type="transmembrane region" description="Helical" evidence="8">
    <location>
        <begin position="292"/>
        <end position="310"/>
    </location>
</feature>
<keyword evidence="12" id="KW-1185">Reference proteome</keyword>
<evidence type="ECO:0000256" key="1">
    <source>
        <dbReference type="ARBA" id="ARBA00004294"/>
    </source>
</evidence>
<evidence type="ECO:0000256" key="5">
    <source>
        <dbReference type="ARBA" id="ARBA00022927"/>
    </source>
</evidence>
<dbReference type="SUPFAM" id="SSF47616">
    <property type="entry name" value="GST C-terminal domain-like"/>
    <property type="match status" value="1"/>
</dbReference>
<evidence type="ECO:0000256" key="7">
    <source>
        <dbReference type="ARBA" id="ARBA00023136"/>
    </source>
</evidence>
<dbReference type="GO" id="GO:0001401">
    <property type="term" value="C:SAM complex"/>
    <property type="evidence" value="ECO:0007669"/>
    <property type="project" value="InterPro"/>
</dbReference>
<keyword evidence="8" id="KW-1133">Transmembrane helix</keyword>
<keyword evidence="3" id="KW-0813">Transport</keyword>
<dbReference type="PANTHER" id="PTHR12289:SF41">
    <property type="entry name" value="FAILED AXON CONNECTIONS-RELATED"/>
    <property type="match status" value="1"/>
</dbReference>
<dbReference type="Proteomes" id="UP001049176">
    <property type="component" value="Chromosome 5"/>
</dbReference>
<dbReference type="PANTHER" id="PTHR12289">
    <property type="entry name" value="METAXIN RELATED"/>
    <property type="match status" value="1"/>
</dbReference>
<dbReference type="CDD" id="cd03054">
    <property type="entry name" value="GST_N_Metaxin"/>
    <property type="match status" value="1"/>
</dbReference>
<proteinExistence type="inferred from homology"/>
<dbReference type="InterPro" id="IPR019564">
    <property type="entry name" value="Sam37/metaxin_N"/>
</dbReference>
<dbReference type="InterPro" id="IPR033468">
    <property type="entry name" value="Metaxin_GST"/>
</dbReference>
<keyword evidence="7 8" id="KW-0472">Membrane</keyword>
<feature type="domain" description="Metaxin glutathione S-transferase" evidence="10">
    <location>
        <begin position="204"/>
        <end position="265"/>
    </location>
</feature>
<comment type="subcellular location">
    <subcellularLocation>
        <location evidence="1">Mitochondrion outer membrane</location>
    </subcellularLocation>
</comment>
<dbReference type="EMBL" id="CM032185">
    <property type="protein sequence ID" value="KAG7092637.1"/>
    <property type="molecule type" value="Genomic_DNA"/>
</dbReference>
<comment type="similarity">
    <text evidence="2">Belongs to the metaxin family.</text>
</comment>
<evidence type="ECO:0000256" key="4">
    <source>
        <dbReference type="ARBA" id="ARBA00022787"/>
    </source>
</evidence>
<dbReference type="InterPro" id="IPR050931">
    <property type="entry name" value="Mito_Protein_Transport_Metaxin"/>
</dbReference>
<dbReference type="AlphaFoldDB" id="A0A9P7RZN1"/>
<keyword evidence="4" id="KW-1000">Mitochondrion outer membrane</keyword>
<evidence type="ECO:0000256" key="2">
    <source>
        <dbReference type="ARBA" id="ARBA00009170"/>
    </source>
</evidence>
<dbReference type="OrthoDB" id="5835136at2759"/>
<evidence type="ECO:0000313" key="11">
    <source>
        <dbReference type="EMBL" id="KAG7092637.1"/>
    </source>
</evidence>
<reference evidence="11" key="1">
    <citation type="journal article" date="2021" name="Genome Biol. Evol.">
        <title>The assembled and annotated genome of the fairy-ring fungus Marasmius oreades.</title>
        <authorList>
            <person name="Hiltunen M."/>
            <person name="Ament-Velasquez S.L."/>
            <person name="Johannesson H."/>
        </authorList>
    </citation>
    <scope>NUCLEOTIDE SEQUENCE</scope>
    <source>
        <strain evidence="11">03SP1</strain>
    </source>
</reference>
<protein>
    <recommendedName>
        <fullName evidence="13">GST C-terminal domain-containing protein</fullName>
    </recommendedName>
</protein>
<evidence type="ECO:0008006" key="13">
    <source>
        <dbReference type="Google" id="ProtNLM"/>
    </source>
</evidence>
<gene>
    <name evidence="11" type="ORF">E1B28_008979</name>
</gene>
<dbReference type="Gene3D" id="1.20.1050.10">
    <property type="match status" value="1"/>
</dbReference>
<sequence length="312" mass="35229">MGDSDIKLHIWPRSWNLPSWDPACLTAVMFLQLTIPDRFSVVEDLNPDASVTGQLPFLQHNDEIFSSLHSMIKYVLSLPGVKSTFSQPSGAETAWITHAESALGDLVANMLWALEANWSELTHPTLAKTFPIPQRYYSPHRIRATYKARLEAADLWSLPGVEQEDAKKTNFRNLKPRKIEDPGPQHIFAKVFEREKVLEKARTILELFNRLLGNKAYFGGDSPTLLDITVAAHLLLLLVPPFPDPLLQGLINTSFPSLVIHADRMRKDALNMSNLRKSMRTSSFEDVWLQRLRFGFFGVALGGIAAYTIYSK</sequence>
<keyword evidence="8" id="KW-0812">Transmembrane</keyword>
<evidence type="ECO:0000256" key="3">
    <source>
        <dbReference type="ARBA" id="ARBA00022448"/>
    </source>
</evidence>
<name>A0A9P7RZN1_9AGAR</name>
<dbReference type="GO" id="GO:0007005">
    <property type="term" value="P:mitochondrion organization"/>
    <property type="evidence" value="ECO:0007669"/>
    <property type="project" value="TreeGrafter"/>
</dbReference>
<dbReference type="GeneID" id="66078055"/>
<comment type="caution">
    <text evidence="11">The sequence shown here is derived from an EMBL/GenBank/DDBJ whole genome shotgun (WGS) entry which is preliminary data.</text>
</comment>
<evidence type="ECO:0000259" key="9">
    <source>
        <dbReference type="Pfam" id="PF10568"/>
    </source>
</evidence>
<evidence type="ECO:0000313" key="12">
    <source>
        <dbReference type="Proteomes" id="UP001049176"/>
    </source>
</evidence>
<dbReference type="Pfam" id="PF17171">
    <property type="entry name" value="GST_C_6"/>
    <property type="match status" value="1"/>
</dbReference>
<evidence type="ECO:0000256" key="6">
    <source>
        <dbReference type="ARBA" id="ARBA00023128"/>
    </source>
</evidence>
<dbReference type="GO" id="GO:0015031">
    <property type="term" value="P:protein transport"/>
    <property type="evidence" value="ECO:0007669"/>
    <property type="project" value="UniProtKB-KW"/>
</dbReference>
<evidence type="ECO:0000256" key="8">
    <source>
        <dbReference type="SAM" id="Phobius"/>
    </source>
</evidence>
<organism evidence="11 12">
    <name type="scientific">Marasmius oreades</name>
    <name type="common">fairy-ring Marasmius</name>
    <dbReference type="NCBI Taxonomy" id="181124"/>
    <lineage>
        <taxon>Eukaryota</taxon>
        <taxon>Fungi</taxon>
        <taxon>Dikarya</taxon>
        <taxon>Basidiomycota</taxon>
        <taxon>Agaricomycotina</taxon>
        <taxon>Agaricomycetes</taxon>
        <taxon>Agaricomycetidae</taxon>
        <taxon>Agaricales</taxon>
        <taxon>Marasmiineae</taxon>
        <taxon>Marasmiaceae</taxon>
        <taxon>Marasmius</taxon>
    </lineage>
</organism>
<dbReference type="KEGG" id="more:E1B28_008979"/>
<evidence type="ECO:0000259" key="10">
    <source>
        <dbReference type="Pfam" id="PF17171"/>
    </source>
</evidence>